<sequence length="331" mass="38774">MNDVKVSIVIITYGHEKFIEQAVNGVLSQKCDFNIELIIADDCSFDNTENIVRKIIDTHPEKHIVNYTRHLQNRGMNSNLLWATNQVSGKYMALCEGDDYWTDPYKLQKQVDFLEKNLEFGLVATDFNILYESTGKIEESLFKNKPDKFPIYTDFQQFLLAAGFMAPCTWLLRKEYLPRYKKEYVDGTFPWLLGIFLKSKVHVLKDTTAVYRLLDESASHSNSLKKLYEISKGILDIQLDFIKDYELPQSFKIKVLKKYYSSILFIVILLDDKREIRNASMYIPRSERTLKNKFLFTCCKIPFGNKMLKFVHYLKKTISSFLKKHKVLLAK</sequence>
<dbReference type="SUPFAM" id="SSF53448">
    <property type="entry name" value="Nucleotide-diphospho-sugar transferases"/>
    <property type="match status" value="1"/>
</dbReference>
<organism evidence="2 3">
    <name type="scientific">Chryseobacterium kimseyorum</name>
    <dbReference type="NCBI Taxonomy" id="2984028"/>
    <lineage>
        <taxon>Bacteria</taxon>
        <taxon>Pseudomonadati</taxon>
        <taxon>Bacteroidota</taxon>
        <taxon>Flavobacteriia</taxon>
        <taxon>Flavobacteriales</taxon>
        <taxon>Weeksellaceae</taxon>
        <taxon>Chryseobacterium group</taxon>
        <taxon>Chryseobacterium</taxon>
    </lineage>
</organism>
<protein>
    <submittedName>
        <fullName evidence="2">Glycosyltransferase</fullName>
        <ecNumber evidence="2">2.4.-.-</ecNumber>
    </submittedName>
</protein>
<keyword evidence="3" id="KW-1185">Reference proteome</keyword>
<reference evidence="2" key="1">
    <citation type="submission" date="2022-10" db="EMBL/GenBank/DDBJ databases">
        <title>Chryseobacterium babae sp. nov. isolated from the gut of the beetle Oryctes rhinoceros, and Chryseobacterium kimseyorum sp. nov., isolated from a stick insect rearing cage.</title>
        <authorList>
            <person name="Shelomi M."/>
            <person name="Han C.-J."/>
            <person name="Chen W.-M."/>
            <person name="Chen H.-K."/>
            <person name="Liaw S.-J."/>
            <person name="Muhle E."/>
            <person name="Clermont D."/>
        </authorList>
    </citation>
    <scope>NUCLEOTIDE SEQUENCE</scope>
    <source>
        <strain evidence="2">09-1422</strain>
    </source>
</reference>
<dbReference type="EC" id="2.4.-.-" evidence="2"/>
<evidence type="ECO:0000313" key="2">
    <source>
        <dbReference type="EMBL" id="MCW3170514.1"/>
    </source>
</evidence>
<dbReference type="PANTHER" id="PTHR22916">
    <property type="entry name" value="GLYCOSYLTRANSFERASE"/>
    <property type="match status" value="1"/>
</dbReference>
<dbReference type="Pfam" id="PF00535">
    <property type="entry name" value="Glycos_transf_2"/>
    <property type="match status" value="1"/>
</dbReference>
<dbReference type="InterPro" id="IPR001173">
    <property type="entry name" value="Glyco_trans_2-like"/>
</dbReference>
<dbReference type="PANTHER" id="PTHR22916:SF3">
    <property type="entry name" value="UDP-GLCNAC:BETAGAL BETA-1,3-N-ACETYLGLUCOSAMINYLTRANSFERASE-LIKE PROTEIN 1"/>
    <property type="match status" value="1"/>
</dbReference>
<proteinExistence type="predicted"/>
<keyword evidence="2" id="KW-0328">Glycosyltransferase</keyword>
<evidence type="ECO:0000259" key="1">
    <source>
        <dbReference type="Pfam" id="PF00535"/>
    </source>
</evidence>
<dbReference type="InterPro" id="IPR029044">
    <property type="entry name" value="Nucleotide-diphossugar_trans"/>
</dbReference>
<dbReference type="Proteomes" id="UP001163731">
    <property type="component" value="Unassembled WGS sequence"/>
</dbReference>
<keyword evidence="2" id="KW-0808">Transferase</keyword>
<dbReference type="GO" id="GO:0016757">
    <property type="term" value="F:glycosyltransferase activity"/>
    <property type="evidence" value="ECO:0007669"/>
    <property type="project" value="UniProtKB-KW"/>
</dbReference>
<dbReference type="EMBL" id="JAPDHW010000021">
    <property type="protein sequence ID" value="MCW3170514.1"/>
    <property type="molecule type" value="Genomic_DNA"/>
</dbReference>
<name>A0ABT3I3F0_9FLAO</name>
<feature type="domain" description="Glycosyltransferase 2-like" evidence="1">
    <location>
        <begin position="7"/>
        <end position="177"/>
    </location>
</feature>
<accession>A0ABT3I3F0</accession>
<dbReference type="RefSeq" id="WP_264751652.1">
    <property type="nucleotide sequence ID" value="NZ_JAPDHW010000021.1"/>
</dbReference>
<dbReference type="Gene3D" id="3.90.550.10">
    <property type="entry name" value="Spore Coat Polysaccharide Biosynthesis Protein SpsA, Chain A"/>
    <property type="match status" value="1"/>
</dbReference>
<gene>
    <name evidence="2" type="ORF">OMO38_18455</name>
</gene>
<comment type="caution">
    <text evidence="2">The sequence shown here is derived from an EMBL/GenBank/DDBJ whole genome shotgun (WGS) entry which is preliminary data.</text>
</comment>
<evidence type="ECO:0000313" key="3">
    <source>
        <dbReference type="Proteomes" id="UP001163731"/>
    </source>
</evidence>